<dbReference type="InterPro" id="IPR011991">
    <property type="entry name" value="ArsR-like_HTH"/>
</dbReference>
<protein>
    <submittedName>
        <fullName evidence="5">Helix-turn-helix transcriptional regulator</fullName>
    </submittedName>
</protein>
<dbReference type="Gene3D" id="1.10.10.10">
    <property type="entry name" value="Winged helix-like DNA-binding domain superfamily/Winged helix DNA-binding domain"/>
    <property type="match status" value="1"/>
</dbReference>
<keyword evidence="3" id="KW-0804">Transcription</keyword>
<evidence type="ECO:0000313" key="5">
    <source>
        <dbReference type="EMBL" id="NVY97014.1"/>
    </source>
</evidence>
<dbReference type="PANTHER" id="PTHR33154">
    <property type="entry name" value="TRANSCRIPTIONAL REGULATOR, ARSR FAMILY"/>
    <property type="match status" value="1"/>
</dbReference>
<evidence type="ECO:0000256" key="1">
    <source>
        <dbReference type="ARBA" id="ARBA00023015"/>
    </source>
</evidence>
<dbReference type="SMART" id="SM00418">
    <property type="entry name" value="HTH_ARSR"/>
    <property type="match status" value="1"/>
</dbReference>
<dbReference type="InterPro" id="IPR051081">
    <property type="entry name" value="HTH_MetalResp_TranReg"/>
</dbReference>
<dbReference type="PRINTS" id="PR00778">
    <property type="entry name" value="HTHARSR"/>
</dbReference>
<dbReference type="RefSeq" id="WP_176943214.1">
    <property type="nucleotide sequence ID" value="NZ_JABZEC010000007.1"/>
</dbReference>
<dbReference type="AlphaFoldDB" id="A0A850QYU4"/>
<dbReference type="PROSITE" id="PS50987">
    <property type="entry name" value="HTH_ARSR_2"/>
    <property type="match status" value="1"/>
</dbReference>
<dbReference type="Pfam" id="PF01022">
    <property type="entry name" value="HTH_5"/>
    <property type="match status" value="1"/>
</dbReference>
<dbReference type="PANTHER" id="PTHR33154:SF33">
    <property type="entry name" value="TRANSCRIPTIONAL REPRESSOR SDPR"/>
    <property type="match status" value="1"/>
</dbReference>
<evidence type="ECO:0000313" key="6">
    <source>
        <dbReference type="Proteomes" id="UP000563523"/>
    </source>
</evidence>
<keyword evidence="2" id="KW-0238">DNA-binding</keyword>
<dbReference type="SUPFAM" id="SSF46785">
    <property type="entry name" value="Winged helix' DNA-binding domain"/>
    <property type="match status" value="1"/>
</dbReference>
<keyword evidence="1" id="KW-0805">Transcription regulation</keyword>
<feature type="domain" description="HTH arsR-type" evidence="4">
    <location>
        <begin position="1"/>
        <end position="82"/>
    </location>
</feature>
<dbReference type="CDD" id="cd00090">
    <property type="entry name" value="HTH_ARSR"/>
    <property type="match status" value="1"/>
</dbReference>
<accession>A0A850QYU4</accession>
<reference evidence="5 6" key="1">
    <citation type="submission" date="2020-06" db="EMBL/GenBank/DDBJ databases">
        <authorList>
            <person name="Kang J."/>
        </authorList>
    </citation>
    <scope>NUCLEOTIDE SEQUENCE [LARGE SCALE GENOMIC DNA]</scope>
    <source>
        <strain evidence="5 6">DCY120</strain>
    </source>
</reference>
<proteinExistence type="predicted"/>
<dbReference type="NCBIfam" id="NF033788">
    <property type="entry name" value="HTH_metalloreg"/>
    <property type="match status" value="1"/>
</dbReference>
<gene>
    <name evidence="5" type="ORF">HU830_07605</name>
</gene>
<sequence length="82" mass="9589">MFFALSDSGRYKIIRPLYRMNREIGCNQLNEHLAINKSTLSYHLRILREVGLISMRNEGRKKFVSLNKEQIDDLLPGLLARL</sequence>
<dbReference type="GO" id="GO:0003677">
    <property type="term" value="F:DNA binding"/>
    <property type="evidence" value="ECO:0007669"/>
    <property type="project" value="UniProtKB-KW"/>
</dbReference>
<dbReference type="InterPro" id="IPR036390">
    <property type="entry name" value="WH_DNA-bd_sf"/>
</dbReference>
<dbReference type="EMBL" id="JABZEC010000007">
    <property type="protein sequence ID" value="NVY97014.1"/>
    <property type="molecule type" value="Genomic_DNA"/>
</dbReference>
<keyword evidence="6" id="KW-1185">Reference proteome</keyword>
<evidence type="ECO:0000259" key="4">
    <source>
        <dbReference type="PROSITE" id="PS50987"/>
    </source>
</evidence>
<comment type="caution">
    <text evidence="5">The sequence shown here is derived from an EMBL/GenBank/DDBJ whole genome shotgun (WGS) entry which is preliminary data.</text>
</comment>
<organism evidence="5 6">
    <name type="scientific">Bombilactobacillus apium</name>
    <dbReference type="NCBI Taxonomy" id="2675299"/>
    <lineage>
        <taxon>Bacteria</taxon>
        <taxon>Bacillati</taxon>
        <taxon>Bacillota</taxon>
        <taxon>Bacilli</taxon>
        <taxon>Lactobacillales</taxon>
        <taxon>Lactobacillaceae</taxon>
        <taxon>Bombilactobacillus</taxon>
    </lineage>
</organism>
<name>A0A850QYU4_9LACO</name>
<dbReference type="Proteomes" id="UP000563523">
    <property type="component" value="Unassembled WGS sequence"/>
</dbReference>
<dbReference type="InterPro" id="IPR036388">
    <property type="entry name" value="WH-like_DNA-bd_sf"/>
</dbReference>
<evidence type="ECO:0000256" key="2">
    <source>
        <dbReference type="ARBA" id="ARBA00023125"/>
    </source>
</evidence>
<dbReference type="GO" id="GO:0003700">
    <property type="term" value="F:DNA-binding transcription factor activity"/>
    <property type="evidence" value="ECO:0007669"/>
    <property type="project" value="InterPro"/>
</dbReference>
<evidence type="ECO:0000256" key="3">
    <source>
        <dbReference type="ARBA" id="ARBA00023163"/>
    </source>
</evidence>
<dbReference type="InterPro" id="IPR001845">
    <property type="entry name" value="HTH_ArsR_DNA-bd_dom"/>
</dbReference>